<dbReference type="GO" id="GO:0005886">
    <property type="term" value="C:plasma membrane"/>
    <property type="evidence" value="ECO:0007669"/>
    <property type="project" value="UniProtKB-SubCell"/>
</dbReference>
<feature type="transmembrane region" description="Helical" evidence="2">
    <location>
        <begin position="97"/>
        <end position="116"/>
    </location>
</feature>
<dbReference type="PANTHER" id="PTHR33269:SF17">
    <property type="entry name" value="NADH-UBIQUINONE OXIDOREDUCTASE CHAIN 6"/>
    <property type="match status" value="1"/>
</dbReference>
<dbReference type="GO" id="GO:0008137">
    <property type="term" value="F:NADH dehydrogenase (ubiquinone) activity"/>
    <property type="evidence" value="ECO:0007669"/>
    <property type="project" value="UniProtKB-UniRule"/>
</dbReference>
<comment type="caution">
    <text evidence="3">The sequence shown here is derived from an EMBL/GenBank/DDBJ whole genome shotgun (WGS) entry which is preliminary data.</text>
</comment>
<dbReference type="EMBL" id="DSID01000537">
    <property type="protein sequence ID" value="HEX70997.1"/>
    <property type="molecule type" value="Genomic_DNA"/>
</dbReference>
<dbReference type="GO" id="GO:0048038">
    <property type="term" value="F:quinone binding"/>
    <property type="evidence" value="ECO:0007669"/>
    <property type="project" value="UniProtKB-UniRule"/>
</dbReference>
<comment type="similarity">
    <text evidence="1 2">Belongs to the complex I subunit 6 family.</text>
</comment>
<feature type="transmembrane region" description="Helical" evidence="2">
    <location>
        <begin position="55"/>
        <end position="77"/>
    </location>
</feature>
<organism evidence="3">
    <name type="scientific">Thermorudis sp</name>
    <dbReference type="NCBI Taxonomy" id="1969470"/>
    <lineage>
        <taxon>Bacteria</taxon>
        <taxon>Pseudomonadati</taxon>
        <taxon>Thermomicrobiota</taxon>
        <taxon>Thermomicrobia</taxon>
        <taxon>Thermomicrobia incertae sedis</taxon>
        <taxon>Thermorudis</taxon>
    </lineage>
</organism>
<comment type="subcellular location">
    <subcellularLocation>
        <location evidence="2">Cell membrane</location>
        <topology evidence="2">Multi-pass membrane protein</topology>
    </subcellularLocation>
</comment>
<comment type="function">
    <text evidence="2">NDH-1 shuttles electrons from NADH, via FMN and iron-sulfur (Fe-S) centers, to quinones in the respiratory chain. Couples the redox reaction to proton translocation (for every two electrons transferred, four hydrogen ions are translocated across the cytoplasmic membrane), and thus conserves the redox energy in a proton gradient.</text>
</comment>
<protein>
    <recommendedName>
        <fullName evidence="2">NADH-quinone oxidoreductase subunit J</fullName>
        <ecNumber evidence="2">7.1.1.-</ecNumber>
    </recommendedName>
</protein>
<comment type="catalytic activity">
    <reaction evidence="2">
        <text>a quinone + NADH + 5 H(+)(in) = a quinol + NAD(+) + 4 H(+)(out)</text>
        <dbReference type="Rhea" id="RHEA:57888"/>
        <dbReference type="ChEBI" id="CHEBI:15378"/>
        <dbReference type="ChEBI" id="CHEBI:24646"/>
        <dbReference type="ChEBI" id="CHEBI:57540"/>
        <dbReference type="ChEBI" id="CHEBI:57945"/>
        <dbReference type="ChEBI" id="CHEBI:132124"/>
    </reaction>
</comment>
<dbReference type="Gene3D" id="1.20.120.1200">
    <property type="entry name" value="NADH-ubiquinone/plastoquinone oxidoreductase chain 6, subunit NuoJ"/>
    <property type="match status" value="1"/>
</dbReference>
<sequence>MAIEVLIFYLLAGVAIAAAAGVVLARNPVHSAVSLVLSFINVAAIYVVLRAEFLAVAQIIVYTGAIIVLVLFVLMLVQQQDLPEFHGGRPLRRAVGFLLGLALLAEVAAAILTRSLHGAPGSWTPEAVAAVGGNIQAIGRELYSVYMLPIQATALLLLAATIGALFLARPELIEERLAVARRLFTISLAHPRGVDTLQPVAELPAPQDGQLKPAGGDRSLVMARTAEEFTEQPAWGESRR</sequence>
<keyword evidence="2" id="KW-0520">NAD</keyword>
<keyword evidence="2" id="KW-0812">Transmembrane</keyword>
<dbReference type="EC" id="7.1.1.-" evidence="2"/>
<feature type="transmembrane region" description="Helical" evidence="2">
    <location>
        <begin position="6"/>
        <end position="25"/>
    </location>
</feature>
<name>A0A7C2WRE9_9BACT</name>
<dbReference type="InterPro" id="IPR042106">
    <property type="entry name" value="Nuo/plastoQ_OxRdtase_6_NuoJ"/>
</dbReference>
<reference evidence="3" key="1">
    <citation type="journal article" date="2020" name="mSystems">
        <title>Genome- and Community-Level Interaction Insights into Carbon Utilization and Element Cycling Functions of Hydrothermarchaeota in Hydrothermal Sediment.</title>
        <authorList>
            <person name="Zhou Z."/>
            <person name="Liu Y."/>
            <person name="Xu W."/>
            <person name="Pan J."/>
            <person name="Luo Z.H."/>
            <person name="Li M."/>
        </authorList>
    </citation>
    <scope>NUCLEOTIDE SEQUENCE [LARGE SCALE GENOMIC DNA]</scope>
    <source>
        <strain evidence="3">SpSt-192</strain>
    </source>
</reference>
<proteinExistence type="inferred from homology"/>
<dbReference type="InterPro" id="IPR001457">
    <property type="entry name" value="NADH_UbQ/plastoQ_OxRdtase_su6"/>
</dbReference>
<accession>A0A7C2WRE9</accession>
<gene>
    <name evidence="3" type="ORF">ENP13_07105</name>
</gene>
<feature type="transmembrane region" description="Helical" evidence="2">
    <location>
        <begin position="146"/>
        <end position="168"/>
    </location>
</feature>
<keyword evidence="2" id="KW-1133">Transmembrane helix</keyword>
<dbReference type="Pfam" id="PF00499">
    <property type="entry name" value="Oxidored_q3"/>
    <property type="match status" value="1"/>
</dbReference>
<feature type="transmembrane region" description="Helical" evidence="2">
    <location>
        <begin position="32"/>
        <end position="49"/>
    </location>
</feature>
<keyword evidence="2" id="KW-0472">Membrane</keyword>
<evidence type="ECO:0000256" key="2">
    <source>
        <dbReference type="RuleBase" id="RU004429"/>
    </source>
</evidence>
<dbReference type="PANTHER" id="PTHR33269">
    <property type="entry name" value="NADH-UBIQUINONE OXIDOREDUCTASE CHAIN 6"/>
    <property type="match status" value="1"/>
</dbReference>
<evidence type="ECO:0000256" key="1">
    <source>
        <dbReference type="ARBA" id="ARBA00005698"/>
    </source>
</evidence>
<evidence type="ECO:0000313" key="3">
    <source>
        <dbReference type="EMBL" id="HEX70997.1"/>
    </source>
</evidence>
<dbReference type="AlphaFoldDB" id="A0A7C2WRE9"/>
<keyword evidence="2" id="KW-0874">Quinone</keyword>
<keyword evidence="2" id="KW-1003">Cell membrane</keyword>